<evidence type="ECO:0000256" key="8">
    <source>
        <dbReference type="SAM" id="SignalP"/>
    </source>
</evidence>
<dbReference type="PRINTS" id="PR00747">
    <property type="entry name" value="GLYHDRLASE47"/>
</dbReference>
<dbReference type="Gene3D" id="1.50.10.10">
    <property type="match status" value="1"/>
</dbReference>
<comment type="similarity">
    <text evidence="3 7">Belongs to the glycosyl hydrolase 47 family.</text>
</comment>
<dbReference type="GO" id="GO:0004571">
    <property type="term" value="F:mannosyl-oligosaccharide 1,2-alpha-mannosidase activity"/>
    <property type="evidence" value="ECO:0007669"/>
    <property type="project" value="InterPro"/>
</dbReference>
<feature type="disulfide bond" evidence="6">
    <location>
        <begin position="332"/>
        <end position="365"/>
    </location>
</feature>
<dbReference type="STRING" id="158441.A0A226DP86"/>
<keyword evidence="4 7" id="KW-0378">Hydrolase</keyword>
<name>A0A226DP86_FOLCA</name>
<sequence length="395" mass="44211">MKVFVSFLILGCLNLIAMAWAIPVRQDATSNLENGKAVITQGREGEDPDPVIRARREFVKQMMKDAWDDYVMWAWEDNELKPVSQTGQHGDIFGDSRIGATIVDSLDTLYIMEMMEEYETARGFVANQLDLNVNATVSVFETNIRFVGGFLSAYALTQDTIYRDRALEIATKLLPAFDTPTGIPYSHVNVLTGEPRNNVESVLAEFGTLHLEFVYLSEITGNPIFREKVETIRQFLKQIEKPNGLYPNHLHIFEGRFTDDHVSIGALGDSYYEYLLKAAIQLNDGEGRMMYDEAMDGFFNNGLVKVSRQNHLLYIAESRGGQIQDVVGHLACFAGGMFVLGAHVDPSNSNAVRDAEVGKNFTTTCHESYIRTATQIGPEVFQFTETLEAEAGNDE</sequence>
<dbReference type="PANTHER" id="PTHR11742:SF6">
    <property type="entry name" value="MANNOSYL-OLIGOSACCHARIDE ALPHA-1,2-MANNOSIDASE IA-RELATED"/>
    <property type="match status" value="1"/>
</dbReference>
<dbReference type="InterPro" id="IPR036026">
    <property type="entry name" value="Seven-hairpin_glycosidases"/>
</dbReference>
<keyword evidence="10" id="KW-1185">Reference proteome</keyword>
<evidence type="ECO:0000256" key="6">
    <source>
        <dbReference type="PIRSR" id="PIRSR601382-3"/>
    </source>
</evidence>
<evidence type="ECO:0000256" key="7">
    <source>
        <dbReference type="RuleBase" id="RU361193"/>
    </source>
</evidence>
<dbReference type="InterPro" id="IPR012341">
    <property type="entry name" value="6hp_glycosidase-like_sf"/>
</dbReference>
<dbReference type="AlphaFoldDB" id="A0A226DP86"/>
<dbReference type="Pfam" id="PF01532">
    <property type="entry name" value="Glyco_hydro_47"/>
    <property type="match status" value="1"/>
</dbReference>
<keyword evidence="7" id="KW-0326">Glycosidase</keyword>
<dbReference type="Proteomes" id="UP000198287">
    <property type="component" value="Unassembled WGS sequence"/>
</dbReference>
<dbReference type="OrthoDB" id="8118055at2759"/>
<evidence type="ECO:0000256" key="5">
    <source>
        <dbReference type="ARBA" id="ARBA00023157"/>
    </source>
</evidence>
<dbReference type="GO" id="GO:0005975">
    <property type="term" value="P:carbohydrate metabolic process"/>
    <property type="evidence" value="ECO:0007669"/>
    <property type="project" value="InterPro"/>
</dbReference>
<evidence type="ECO:0000256" key="2">
    <source>
        <dbReference type="ARBA" id="ARBA00004922"/>
    </source>
</evidence>
<accession>A0A226DP86</accession>
<feature type="signal peptide" evidence="8">
    <location>
        <begin position="1"/>
        <end position="21"/>
    </location>
</feature>
<evidence type="ECO:0000256" key="4">
    <source>
        <dbReference type="ARBA" id="ARBA00022801"/>
    </source>
</evidence>
<gene>
    <name evidence="9" type="ORF">Fcan01_18166</name>
</gene>
<dbReference type="EMBL" id="LNIX01000014">
    <property type="protein sequence ID" value="OXA46900.1"/>
    <property type="molecule type" value="Genomic_DNA"/>
</dbReference>
<dbReference type="PANTHER" id="PTHR11742">
    <property type="entry name" value="MANNOSYL-OLIGOSACCHARIDE ALPHA-1,2-MANNOSIDASE-RELATED"/>
    <property type="match status" value="1"/>
</dbReference>
<organism evidence="9 10">
    <name type="scientific">Folsomia candida</name>
    <name type="common">Springtail</name>
    <dbReference type="NCBI Taxonomy" id="158441"/>
    <lineage>
        <taxon>Eukaryota</taxon>
        <taxon>Metazoa</taxon>
        <taxon>Ecdysozoa</taxon>
        <taxon>Arthropoda</taxon>
        <taxon>Hexapoda</taxon>
        <taxon>Collembola</taxon>
        <taxon>Entomobryomorpha</taxon>
        <taxon>Isotomoidea</taxon>
        <taxon>Isotomidae</taxon>
        <taxon>Proisotominae</taxon>
        <taxon>Folsomia</taxon>
    </lineage>
</organism>
<reference evidence="9 10" key="1">
    <citation type="submission" date="2015-12" db="EMBL/GenBank/DDBJ databases">
        <title>The genome of Folsomia candida.</title>
        <authorList>
            <person name="Faddeeva A."/>
            <person name="Derks M.F."/>
            <person name="Anvar Y."/>
            <person name="Smit S."/>
            <person name="Van Straalen N."/>
            <person name="Roelofs D."/>
        </authorList>
    </citation>
    <scope>NUCLEOTIDE SEQUENCE [LARGE SCALE GENOMIC DNA]</scope>
    <source>
        <strain evidence="9 10">VU population</strain>
        <tissue evidence="9">Whole body</tissue>
    </source>
</reference>
<dbReference type="InterPro" id="IPR001382">
    <property type="entry name" value="Glyco_hydro_47"/>
</dbReference>
<dbReference type="GO" id="GO:0005783">
    <property type="term" value="C:endoplasmic reticulum"/>
    <property type="evidence" value="ECO:0007669"/>
    <property type="project" value="TreeGrafter"/>
</dbReference>
<comment type="cofactor">
    <cofactor evidence="1">
        <name>Ca(2+)</name>
        <dbReference type="ChEBI" id="CHEBI:29108"/>
    </cofactor>
</comment>
<dbReference type="EC" id="3.2.1.-" evidence="7"/>
<evidence type="ECO:0000256" key="3">
    <source>
        <dbReference type="ARBA" id="ARBA00007658"/>
    </source>
</evidence>
<evidence type="ECO:0000313" key="10">
    <source>
        <dbReference type="Proteomes" id="UP000198287"/>
    </source>
</evidence>
<proteinExistence type="inferred from homology"/>
<feature type="chain" id="PRO_5013008311" description="alpha-1,2-Mannosidase" evidence="8">
    <location>
        <begin position="22"/>
        <end position="395"/>
    </location>
</feature>
<dbReference type="SUPFAM" id="SSF48225">
    <property type="entry name" value="Seven-hairpin glycosidases"/>
    <property type="match status" value="1"/>
</dbReference>
<dbReference type="GO" id="GO:0005509">
    <property type="term" value="F:calcium ion binding"/>
    <property type="evidence" value="ECO:0007669"/>
    <property type="project" value="InterPro"/>
</dbReference>
<keyword evidence="5 6" id="KW-1015">Disulfide bond</keyword>
<protein>
    <recommendedName>
        <fullName evidence="7">alpha-1,2-Mannosidase</fullName>
        <ecNumber evidence="7">3.2.1.-</ecNumber>
    </recommendedName>
</protein>
<evidence type="ECO:0000313" key="9">
    <source>
        <dbReference type="EMBL" id="OXA46900.1"/>
    </source>
</evidence>
<dbReference type="GO" id="GO:0000139">
    <property type="term" value="C:Golgi membrane"/>
    <property type="evidence" value="ECO:0007669"/>
    <property type="project" value="TreeGrafter"/>
</dbReference>
<comment type="caution">
    <text evidence="9">The sequence shown here is derived from an EMBL/GenBank/DDBJ whole genome shotgun (WGS) entry which is preliminary data.</text>
</comment>
<keyword evidence="8" id="KW-0732">Signal</keyword>
<dbReference type="InterPro" id="IPR050749">
    <property type="entry name" value="Glycosyl_Hydrolase_47"/>
</dbReference>
<dbReference type="OMA" id="TFWMSET"/>
<evidence type="ECO:0000256" key="1">
    <source>
        <dbReference type="ARBA" id="ARBA00001913"/>
    </source>
</evidence>
<comment type="pathway">
    <text evidence="2">Protein modification; protein glycosylation.</text>
</comment>